<dbReference type="InterPro" id="IPR010264">
    <property type="entry name" value="Self-incomp_S1"/>
</dbReference>
<evidence type="ECO:0000313" key="7">
    <source>
        <dbReference type="EMBL" id="CAA7025011.1"/>
    </source>
</evidence>
<accession>A0A6D2IG92</accession>
<evidence type="ECO:0000313" key="8">
    <source>
        <dbReference type="Proteomes" id="UP000467841"/>
    </source>
</evidence>
<feature type="signal peptide" evidence="6">
    <location>
        <begin position="1"/>
        <end position="20"/>
    </location>
</feature>
<keyword evidence="8" id="KW-1185">Reference proteome</keyword>
<gene>
    <name evidence="7" type="ORF">MERR_LOCUS12246</name>
</gene>
<comment type="caution">
    <text evidence="7">The sequence shown here is derived from an EMBL/GenBank/DDBJ whole genome shotgun (WGS) entry which is preliminary data.</text>
</comment>
<proteinExistence type="inferred from homology"/>
<keyword evidence="3" id="KW-0713">Self-incompatibility</keyword>
<keyword evidence="5 6" id="KW-0732">Signal</keyword>
<dbReference type="GO" id="GO:0060320">
    <property type="term" value="P:rejection of self pollen"/>
    <property type="evidence" value="ECO:0007669"/>
    <property type="project" value="UniProtKB-KW"/>
</dbReference>
<evidence type="ECO:0000256" key="3">
    <source>
        <dbReference type="ARBA" id="ARBA00022471"/>
    </source>
</evidence>
<keyword evidence="4" id="KW-0964">Secreted</keyword>
<dbReference type="AlphaFoldDB" id="A0A6D2IG92"/>
<name>A0A6D2IG92_9BRAS</name>
<evidence type="ECO:0000256" key="1">
    <source>
        <dbReference type="ARBA" id="ARBA00004613"/>
    </source>
</evidence>
<evidence type="ECO:0000256" key="2">
    <source>
        <dbReference type="ARBA" id="ARBA00005581"/>
    </source>
</evidence>
<comment type="subcellular location">
    <subcellularLocation>
        <location evidence="1">Secreted</location>
    </subcellularLocation>
</comment>
<dbReference type="OrthoDB" id="1077554at2759"/>
<evidence type="ECO:0000256" key="4">
    <source>
        <dbReference type="ARBA" id="ARBA00022525"/>
    </source>
</evidence>
<protein>
    <submittedName>
        <fullName evidence="7">Uncharacterized protein</fullName>
    </submittedName>
</protein>
<sequence length="146" mass="16954">MNHLIVFLLAIAWCFGLNEGLVCSTGNPRCNNACLLNTLEFRNELTPGNILKVNCTSNRNEDKGHHDVTFGNSFRFFVNENGDNRIVWRCHLRQGPNMEHFLELWRAYRGAYASRCGQLRSWIARVDGVHLLRNDEHKGHQHHWIT</sequence>
<dbReference type="GO" id="GO:0005576">
    <property type="term" value="C:extracellular region"/>
    <property type="evidence" value="ECO:0007669"/>
    <property type="project" value="UniProtKB-SubCell"/>
</dbReference>
<reference evidence="7" key="1">
    <citation type="submission" date="2020-01" db="EMBL/GenBank/DDBJ databases">
        <authorList>
            <person name="Mishra B."/>
        </authorList>
    </citation>
    <scope>NUCLEOTIDE SEQUENCE [LARGE SCALE GENOMIC DNA]</scope>
</reference>
<dbReference type="Pfam" id="PF05938">
    <property type="entry name" value="Self-incomp_S1"/>
    <property type="match status" value="1"/>
</dbReference>
<evidence type="ECO:0000256" key="6">
    <source>
        <dbReference type="SAM" id="SignalP"/>
    </source>
</evidence>
<feature type="chain" id="PRO_5036451755" evidence="6">
    <location>
        <begin position="21"/>
        <end position="146"/>
    </location>
</feature>
<comment type="similarity">
    <text evidence="2">Belongs to the plant self-incompatibility (S1) protein family.</text>
</comment>
<evidence type="ECO:0000256" key="5">
    <source>
        <dbReference type="ARBA" id="ARBA00022729"/>
    </source>
</evidence>
<dbReference type="EMBL" id="CACVBM020000965">
    <property type="protein sequence ID" value="CAA7025011.1"/>
    <property type="molecule type" value="Genomic_DNA"/>
</dbReference>
<organism evidence="7 8">
    <name type="scientific">Microthlaspi erraticum</name>
    <dbReference type="NCBI Taxonomy" id="1685480"/>
    <lineage>
        <taxon>Eukaryota</taxon>
        <taxon>Viridiplantae</taxon>
        <taxon>Streptophyta</taxon>
        <taxon>Embryophyta</taxon>
        <taxon>Tracheophyta</taxon>
        <taxon>Spermatophyta</taxon>
        <taxon>Magnoliopsida</taxon>
        <taxon>eudicotyledons</taxon>
        <taxon>Gunneridae</taxon>
        <taxon>Pentapetalae</taxon>
        <taxon>rosids</taxon>
        <taxon>malvids</taxon>
        <taxon>Brassicales</taxon>
        <taxon>Brassicaceae</taxon>
        <taxon>Coluteocarpeae</taxon>
        <taxon>Microthlaspi</taxon>
    </lineage>
</organism>
<dbReference type="Proteomes" id="UP000467841">
    <property type="component" value="Unassembled WGS sequence"/>
</dbReference>